<protein>
    <recommendedName>
        <fullName evidence="2">DUF3108 domain-containing protein</fullName>
    </recommendedName>
</protein>
<evidence type="ECO:0008006" key="2">
    <source>
        <dbReference type="Google" id="ProtNLM"/>
    </source>
</evidence>
<dbReference type="Pfam" id="PF11306">
    <property type="entry name" value="DUF3108"/>
    <property type="match status" value="1"/>
</dbReference>
<organism evidence="1">
    <name type="scientific">marine sediment metagenome</name>
    <dbReference type="NCBI Taxonomy" id="412755"/>
    <lineage>
        <taxon>unclassified sequences</taxon>
        <taxon>metagenomes</taxon>
        <taxon>ecological metagenomes</taxon>
    </lineage>
</organism>
<dbReference type="AlphaFoldDB" id="X1R0R9"/>
<dbReference type="InterPro" id="IPR021457">
    <property type="entry name" value="DUF3108"/>
</dbReference>
<comment type="caution">
    <text evidence="1">The sequence shown here is derived from an EMBL/GenBank/DDBJ whole genome shotgun (WGS) entry which is preliminary data.</text>
</comment>
<name>X1R0R9_9ZZZZ</name>
<accession>X1R0R9</accession>
<dbReference type="EMBL" id="BARW01000184">
    <property type="protein sequence ID" value="GAI60686.1"/>
    <property type="molecule type" value="Genomic_DNA"/>
</dbReference>
<proteinExistence type="predicted"/>
<evidence type="ECO:0000313" key="1">
    <source>
        <dbReference type="EMBL" id="GAI60686.1"/>
    </source>
</evidence>
<reference evidence="1" key="1">
    <citation type="journal article" date="2014" name="Front. Microbiol.">
        <title>High frequency of phylogenetically diverse reductive dehalogenase-homologous genes in deep subseafloor sedimentary metagenomes.</title>
        <authorList>
            <person name="Kawai M."/>
            <person name="Futagami T."/>
            <person name="Toyoda A."/>
            <person name="Takaki Y."/>
            <person name="Nishi S."/>
            <person name="Hori S."/>
            <person name="Arai W."/>
            <person name="Tsubouchi T."/>
            <person name="Morono Y."/>
            <person name="Uchiyama I."/>
            <person name="Ito T."/>
            <person name="Fujiyama A."/>
            <person name="Inagaki F."/>
            <person name="Takami H."/>
        </authorList>
    </citation>
    <scope>NUCLEOTIDE SEQUENCE</scope>
    <source>
        <strain evidence="1">Expedition CK06-06</strain>
    </source>
</reference>
<gene>
    <name evidence="1" type="ORF">S12H4_01050</name>
</gene>
<sequence>MPDSPYKPGENLQYLISYGFINGGEASITIKKDIQSKDSVYHFVVTARTTGIADILYRVHDTYESFVNPYTDLPAKAIRNIREGNYRKYNEVVFDHVTRSDSSIVYSQSSGKHIVPKNIHDIISGFYYFRKYFRDYQFKKGELIHIDTYFTDEIWPLKIRYMGNETIRTKLGKVNCMKFNPVTEVGRVFETEDDMSVWFSRDKNFLPVKVRFDMWVGAVKINLVEYEGLKHEFKSLEVRE</sequence>